<proteinExistence type="inferred from homology"/>
<dbReference type="RefSeq" id="WP_004830735.1">
    <property type="nucleotide sequence ID" value="NZ_KB849468.1"/>
</dbReference>
<dbReference type="SUPFAM" id="SSF51735">
    <property type="entry name" value="NAD(P)-binding Rossmann-fold domains"/>
    <property type="match status" value="1"/>
</dbReference>
<dbReference type="InterPro" id="IPR036291">
    <property type="entry name" value="NAD(P)-bd_dom_sf"/>
</dbReference>
<dbReference type="InterPro" id="IPR020904">
    <property type="entry name" value="Sc_DH/Rdtase_CS"/>
</dbReference>
<dbReference type="AlphaFoldDB" id="N8YRE5"/>
<keyword evidence="2" id="KW-0560">Oxidoreductase</keyword>
<dbReference type="NCBIfam" id="NF009466">
    <property type="entry name" value="PRK12826.1-2"/>
    <property type="match status" value="1"/>
</dbReference>
<evidence type="ECO:0008006" key="5">
    <source>
        <dbReference type="Google" id="ProtNLM"/>
    </source>
</evidence>
<dbReference type="HOGENOM" id="CLU_010194_1_0_6"/>
<dbReference type="GO" id="GO:0016491">
    <property type="term" value="F:oxidoreductase activity"/>
    <property type="evidence" value="ECO:0007669"/>
    <property type="project" value="UniProtKB-KW"/>
</dbReference>
<dbReference type="InterPro" id="IPR002347">
    <property type="entry name" value="SDR_fam"/>
</dbReference>
<organism evidence="3 4">
    <name type="scientific">Acinetobacter bereziniae NIPH 3</name>
    <dbReference type="NCBI Taxonomy" id="1217651"/>
    <lineage>
        <taxon>Bacteria</taxon>
        <taxon>Pseudomonadati</taxon>
        <taxon>Pseudomonadota</taxon>
        <taxon>Gammaproteobacteria</taxon>
        <taxon>Moraxellales</taxon>
        <taxon>Moraxellaceae</taxon>
        <taxon>Acinetobacter</taxon>
    </lineage>
</organism>
<dbReference type="Pfam" id="PF13561">
    <property type="entry name" value="adh_short_C2"/>
    <property type="match status" value="1"/>
</dbReference>
<dbReference type="PATRIC" id="fig|1217651.3.peg.2193"/>
<gene>
    <name evidence="3" type="ORF">F963_02228</name>
</gene>
<dbReference type="PRINTS" id="PR00081">
    <property type="entry name" value="GDHRDH"/>
</dbReference>
<reference evidence="3 4" key="1">
    <citation type="submission" date="2013-02" db="EMBL/GenBank/DDBJ databases">
        <title>The Genome Sequence of Acinetobacter bereziniae NIPH 3.</title>
        <authorList>
            <consortium name="The Broad Institute Genome Sequencing Platform"/>
            <consortium name="The Broad Institute Genome Sequencing Center for Infectious Disease"/>
            <person name="Cerqueira G."/>
            <person name="Feldgarden M."/>
            <person name="Courvalin P."/>
            <person name="Perichon B."/>
            <person name="Grillot-Courvalin C."/>
            <person name="Clermont D."/>
            <person name="Rocha E."/>
            <person name="Yoon E.-J."/>
            <person name="Nemec A."/>
            <person name="Walker B."/>
            <person name="Young S.K."/>
            <person name="Zeng Q."/>
            <person name="Gargeya S."/>
            <person name="Fitzgerald M."/>
            <person name="Haas B."/>
            <person name="Abouelleil A."/>
            <person name="Alvarado L."/>
            <person name="Arachchi H.M."/>
            <person name="Berlin A.M."/>
            <person name="Chapman S.B."/>
            <person name="Dewar J."/>
            <person name="Goldberg J."/>
            <person name="Griggs A."/>
            <person name="Gujja S."/>
            <person name="Hansen M."/>
            <person name="Howarth C."/>
            <person name="Imamovic A."/>
            <person name="Larimer J."/>
            <person name="McCowan C."/>
            <person name="Murphy C."/>
            <person name="Neiman D."/>
            <person name="Pearson M."/>
            <person name="Priest M."/>
            <person name="Roberts A."/>
            <person name="Saif S."/>
            <person name="Shea T."/>
            <person name="Sisk P."/>
            <person name="Sykes S."/>
            <person name="Wortman J."/>
            <person name="Nusbaum C."/>
            <person name="Birren B."/>
        </authorList>
    </citation>
    <scope>NUCLEOTIDE SEQUENCE [LARGE SCALE GENOMIC DNA]</scope>
    <source>
        <strain evidence="3 4">NIPH 3</strain>
    </source>
</reference>
<dbReference type="Proteomes" id="UP000013270">
    <property type="component" value="Unassembled WGS sequence"/>
</dbReference>
<dbReference type="NCBIfam" id="NF005559">
    <property type="entry name" value="PRK07231.1"/>
    <property type="match status" value="1"/>
</dbReference>
<evidence type="ECO:0000313" key="4">
    <source>
        <dbReference type="Proteomes" id="UP000013270"/>
    </source>
</evidence>
<name>N8YRE5_ACIBZ</name>
<sequence length="251" mass="26638">MTQFNHKTVLVTGAGGGIGSATAQRFAQMGATVIVADIINTAAEKTAQAINLQGGKAEVVAFDLTSKDACQQAIEKIEKRYQHIDILVNNAGVMRRGELLHLSEKDWLLSLDVNLNALFYLCQAALPKMITSGGGSIVNTASQWGVTPASGHIAYNVSKAAVVAFTKSLARDYAPQKIRVNAVCPGEIHTPMLEKGIAEKGKTIRDLEKLIPFGRIGRPEEVAALITFLASSDAEFICGACVEITGAQAVT</sequence>
<dbReference type="PANTHER" id="PTHR24321:SF8">
    <property type="entry name" value="ESTRADIOL 17-BETA-DEHYDROGENASE 8-RELATED"/>
    <property type="match status" value="1"/>
</dbReference>
<protein>
    <recommendedName>
        <fullName evidence="5">3-oxoacyl-[acyl-carrier-protein] reductase</fullName>
    </recommendedName>
</protein>
<dbReference type="PANTHER" id="PTHR24321">
    <property type="entry name" value="DEHYDROGENASES, SHORT CHAIN"/>
    <property type="match status" value="1"/>
</dbReference>
<dbReference type="EMBL" id="APPK01000036">
    <property type="protein sequence ID" value="ENV21835.1"/>
    <property type="molecule type" value="Genomic_DNA"/>
</dbReference>
<evidence type="ECO:0000256" key="1">
    <source>
        <dbReference type="ARBA" id="ARBA00006484"/>
    </source>
</evidence>
<dbReference type="Gene3D" id="3.40.50.720">
    <property type="entry name" value="NAD(P)-binding Rossmann-like Domain"/>
    <property type="match status" value="1"/>
</dbReference>
<dbReference type="PRINTS" id="PR00080">
    <property type="entry name" value="SDRFAMILY"/>
</dbReference>
<comment type="caution">
    <text evidence="3">The sequence shown here is derived from an EMBL/GenBank/DDBJ whole genome shotgun (WGS) entry which is preliminary data.</text>
</comment>
<evidence type="ECO:0000256" key="2">
    <source>
        <dbReference type="ARBA" id="ARBA00023002"/>
    </source>
</evidence>
<comment type="similarity">
    <text evidence="1">Belongs to the short-chain dehydrogenases/reductases (SDR) family.</text>
</comment>
<accession>N8YRE5</accession>
<dbReference type="PROSITE" id="PS00061">
    <property type="entry name" value="ADH_SHORT"/>
    <property type="match status" value="1"/>
</dbReference>
<dbReference type="FunFam" id="3.40.50.720:FF:000084">
    <property type="entry name" value="Short-chain dehydrogenase reductase"/>
    <property type="match status" value="1"/>
</dbReference>
<evidence type="ECO:0000313" key="3">
    <source>
        <dbReference type="EMBL" id="ENV21835.1"/>
    </source>
</evidence>
<dbReference type="CDD" id="cd05233">
    <property type="entry name" value="SDR_c"/>
    <property type="match status" value="1"/>
</dbReference>